<dbReference type="Proteomes" id="UP000037931">
    <property type="component" value="Unassembled WGS sequence"/>
</dbReference>
<evidence type="ECO:0000256" key="1">
    <source>
        <dbReference type="SAM" id="Phobius"/>
    </source>
</evidence>
<protein>
    <submittedName>
        <fullName evidence="4">Uncharacterized protein</fullName>
    </submittedName>
</protein>
<keyword evidence="1" id="KW-0812">Transmembrane</keyword>
<evidence type="ECO:0000259" key="2">
    <source>
        <dbReference type="Pfam" id="PF21374"/>
    </source>
</evidence>
<keyword evidence="5" id="KW-1185">Reference proteome</keyword>
<organism evidence="4 5">
    <name type="scientific">Pseudomonas asplenii</name>
    <dbReference type="NCBI Taxonomy" id="53407"/>
    <lineage>
        <taxon>Bacteria</taxon>
        <taxon>Pseudomonadati</taxon>
        <taxon>Pseudomonadota</taxon>
        <taxon>Gammaproteobacteria</taxon>
        <taxon>Pseudomonadales</taxon>
        <taxon>Pseudomonadaceae</taxon>
        <taxon>Pseudomonas</taxon>
    </lineage>
</organism>
<dbReference type="InterPro" id="IPR055050">
    <property type="entry name" value="WsaF_C"/>
</dbReference>
<dbReference type="Gene3D" id="3.40.50.11090">
    <property type="match status" value="1"/>
</dbReference>
<keyword evidence="1" id="KW-0472">Membrane</keyword>
<name>A0A0N1J5S9_9PSED</name>
<dbReference type="RefSeq" id="WP_054063796.1">
    <property type="nucleotide sequence ID" value="NZ_JSYZ01000018.1"/>
</dbReference>
<dbReference type="GO" id="GO:0030247">
    <property type="term" value="F:polysaccharide binding"/>
    <property type="evidence" value="ECO:0007669"/>
    <property type="project" value="InterPro"/>
</dbReference>
<sequence>MSKAAIFRIAKATAFELLGPYACRLALASLREGKSLSGLPSRVRLAYYLLKVANVFLPLPALMREQEKSELERPQLYDEHLLNLMVNRAYDLPDVIVDQQAPVRINVLVPAFTINTISAGFFGVFNVAMFIAQQGYRVRLVLFDNFYYVEDEFRKALQKFPSMERLFELMEVEYIGSRLVPLRVSPRDNCVATVWYSAYFANRIAQLTGARPFLYLIQDFEAAFHPFNSQYCISRNSYDFNYHTLSSSSALLNYLKSNAIIPERQPLRSMSFDNACSSSIYAQEEFYEQKSKGRKRFVFYSRPAVNRNMFEMAALALIEAFKKGAFDEGDWEFYGMGIGNASVRLAEGVEVVQLPRMPLDEYEAVTKTFDLCLTLMSSPHPSLIPMDLAASGAIVVTNTFATKTPDYLAAISRNIIAVPPDLHRLSSAIIEGVKRTDDIQSRYENAVVNWPRSWAETWTEKHRTFIREVFADAR</sequence>
<feature type="transmembrane region" description="Helical" evidence="1">
    <location>
        <begin position="107"/>
        <end position="132"/>
    </location>
</feature>
<evidence type="ECO:0000313" key="5">
    <source>
        <dbReference type="Proteomes" id="UP000037931"/>
    </source>
</evidence>
<gene>
    <name evidence="4" type="ORF">PF66_04427</name>
</gene>
<dbReference type="Pfam" id="PF22772">
    <property type="entry name" value="WsaF_C"/>
    <property type="match status" value="1"/>
</dbReference>
<feature type="domain" description="WsaF N-terminal" evidence="2">
    <location>
        <begin position="104"/>
        <end position="244"/>
    </location>
</feature>
<dbReference type="Pfam" id="PF21374">
    <property type="entry name" value="WsaF_N"/>
    <property type="match status" value="1"/>
</dbReference>
<feature type="domain" description="WsaF C-terminal" evidence="3">
    <location>
        <begin position="295"/>
        <end position="429"/>
    </location>
</feature>
<dbReference type="Gene3D" id="3.40.50.2000">
    <property type="entry name" value="Glycogen Phosphorylase B"/>
    <property type="match status" value="1"/>
</dbReference>
<comment type="caution">
    <text evidence="4">The sequence shown here is derived from an EMBL/GenBank/DDBJ whole genome shotgun (WGS) entry which is preliminary data.</text>
</comment>
<dbReference type="OrthoDB" id="9801954at2"/>
<evidence type="ECO:0000259" key="3">
    <source>
        <dbReference type="Pfam" id="PF22772"/>
    </source>
</evidence>
<accession>A0A0N1J5S9</accession>
<keyword evidence="1" id="KW-1133">Transmembrane helix</keyword>
<dbReference type="InterPro" id="IPR048510">
    <property type="entry name" value="WsaF_N"/>
</dbReference>
<proteinExistence type="predicted"/>
<evidence type="ECO:0000313" key="4">
    <source>
        <dbReference type="EMBL" id="KPA88759.1"/>
    </source>
</evidence>
<dbReference type="PATRIC" id="fig|50340.43.peg.1730"/>
<reference evidence="4 5" key="1">
    <citation type="journal article" date="2015" name="PLoS ONE">
        <title>Rice-Infecting Pseudomonas Genomes Are Highly Accessorized and Harbor Multiple Putative Virulence Mechanisms to Cause Sheath Brown Rot.</title>
        <authorList>
            <person name="Quibod I.L."/>
            <person name="Grande G."/>
            <person name="Oreiro E.G."/>
            <person name="Borja F.N."/>
            <person name="Dossa G.S."/>
            <person name="Mauleon R."/>
            <person name="Cruz C.V."/>
            <person name="Oliva R."/>
        </authorList>
    </citation>
    <scope>NUCLEOTIDE SEQUENCE [LARGE SCALE GENOMIC DNA]</scope>
    <source>
        <strain evidence="4 5">IRRI 6609</strain>
    </source>
</reference>
<dbReference type="EMBL" id="JSYZ01000018">
    <property type="protein sequence ID" value="KPA88759.1"/>
    <property type="molecule type" value="Genomic_DNA"/>
</dbReference>
<dbReference type="AlphaFoldDB" id="A0A0N1J5S9"/>
<dbReference type="STRING" id="50340.PF66_04427"/>